<comment type="caution">
    <text evidence="2">The sequence shown here is derived from an EMBL/GenBank/DDBJ whole genome shotgun (WGS) entry which is preliminary data.</text>
</comment>
<dbReference type="InterPro" id="IPR036457">
    <property type="entry name" value="PPM-type-like_dom_sf"/>
</dbReference>
<organism evidence="2 3">
    <name type="scientific">Ogataea philodendri</name>
    <dbReference type="NCBI Taxonomy" id="1378263"/>
    <lineage>
        <taxon>Eukaryota</taxon>
        <taxon>Fungi</taxon>
        <taxon>Dikarya</taxon>
        <taxon>Ascomycota</taxon>
        <taxon>Saccharomycotina</taxon>
        <taxon>Pichiomycetes</taxon>
        <taxon>Pichiales</taxon>
        <taxon>Pichiaceae</taxon>
        <taxon>Ogataea</taxon>
    </lineage>
</organism>
<protein>
    <recommendedName>
        <fullName evidence="1">PPM-type phosphatase domain-containing protein</fullName>
    </recommendedName>
</protein>
<keyword evidence="3" id="KW-1185">Reference proteome</keyword>
<dbReference type="AlphaFoldDB" id="A0A9P8PG29"/>
<evidence type="ECO:0000259" key="1">
    <source>
        <dbReference type="PROSITE" id="PS51746"/>
    </source>
</evidence>
<dbReference type="OrthoDB" id="420076at2759"/>
<dbReference type="InterPro" id="IPR001932">
    <property type="entry name" value="PPM-type_phosphatase-like_dom"/>
</dbReference>
<dbReference type="Gene3D" id="3.60.40.10">
    <property type="entry name" value="PPM-type phosphatase domain"/>
    <property type="match status" value="1"/>
</dbReference>
<dbReference type="CDD" id="cd00143">
    <property type="entry name" value="PP2Cc"/>
    <property type="match status" value="1"/>
</dbReference>
<dbReference type="RefSeq" id="XP_046064042.1">
    <property type="nucleotide sequence ID" value="XM_046201861.1"/>
</dbReference>
<evidence type="ECO:0000313" key="3">
    <source>
        <dbReference type="Proteomes" id="UP000769157"/>
    </source>
</evidence>
<feature type="domain" description="PPM-type phosphatase" evidence="1">
    <location>
        <begin position="125"/>
        <end position="518"/>
    </location>
</feature>
<reference evidence="2" key="2">
    <citation type="submission" date="2021-01" db="EMBL/GenBank/DDBJ databases">
        <authorList>
            <person name="Schikora-Tamarit M.A."/>
        </authorList>
    </citation>
    <scope>NUCLEOTIDE SEQUENCE</scope>
    <source>
        <strain evidence="2">CBS6075</strain>
    </source>
</reference>
<dbReference type="GeneID" id="70233100"/>
<dbReference type="Pfam" id="PF00481">
    <property type="entry name" value="PP2C"/>
    <property type="match status" value="1"/>
</dbReference>
<accession>A0A9P8PG29</accession>
<dbReference type="GO" id="GO:0005739">
    <property type="term" value="C:mitochondrion"/>
    <property type="evidence" value="ECO:0007669"/>
    <property type="project" value="TreeGrafter"/>
</dbReference>
<gene>
    <name evidence="2" type="ORF">OGAPHI_001132</name>
</gene>
<dbReference type="PROSITE" id="PS51746">
    <property type="entry name" value="PPM_2"/>
    <property type="match status" value="1"/>
</dbReference>
<reference evidence="2" key="1">
    <citation type="journal article" date="2021" name="Open Biol.">
        <title>Shared evolutionary footprints suggest mitochondrial oxidative damage underlies multiple complex I losses in fungi.</title>
        <authorList>
            <person name="Schikora-Tamarit M.A."/>
            <person name="Marcet-Houben M."/>
            <person name="Nosek J."/>
            <person name="Gabaldon T."/>
        </authorList>
    </citation>
    <scope>NUCLEOTIDE SEQUENCE</scope>
    <source>
        <strain evidence="2">CBS6075</strain>
    </source>
</reference>
<evidence type="ECO:0000313" key="2">
    <source>
        <dbReference type="EMBL" id="KAH3670617.1"/>
    </source>
</evidence>
<proteinExistence type="predicted"/>
<dbReference type="SMART" id="SM00332">
    <property type="entry name" value="PP2Cc"/>
    <property type="match status" value="1"/>
</dbReference>
<sequence>MLALRVRSCAKNVQLARGYHRFAANNLKTPKMRKEFRLAFVSGLLLATSYVSLTNNNLRSDSLPSQKSAATEQKQYFSVSTNSLDGISSQQNKQGIYLLTDDEVSKRLRQYEESYNVNRGKGVVRYDICQLPSNNPIEDDRSEKIVQVPVQDRENNNARVETDWHFWSIFDGHAGWNTSAKLRDHLLDYVINELDQVYKVSDKNLRLIPSNEAIDKAIKQGFLKLDDELVNKNVQKLLDLPGSKARAAELLMPALSGSCALMSFYDTHSHSLKVAVTGDSRALLGSLDNENHWTVTALSTDQTGSNPTEVAKLLSEHPNEPNVVRNGRVLGSLEPSRAFGDARYKWDKGTQTKVANQFFGRQLPANLKTPPYVTAEPVVTTHEVSPSKHDFLVMASDGLYEMLTNEEIVGLVVRWMENKKMVKPKKSFVDTIWPSSKDKLPLVEDVTDTGSKSKQRLQTKRKSNELGFLLEDENVATHLIRNALSNGGSKEEVNMLVSIPSPLSRRYRDDLTVSVIFFGEGEKHVSNSALEINQEATKGGLTMKAKLSILPEEDGWSAGFAASSGICFPIAVNTSLTLRADFALVSKNNKPSSSAKAWPSSTDTLLRPSISSPVSGSTKRSYLLPTNAITMFFEACSLQWSQIGKSLLSRGIPDFKLDGFGSDGASLSKEGCADRWFFVFLEIVGNEPQNQRRLSHSGFSQKDKFD</sequence>
<dbReference type="GO" id="GO:0004741">
    <property type="term" value="F:[pyruvate dehydrogenase (acetyl-transferring)]-phosphatase activity"/>
    <property type="evidence" value="ECO:0007669"/>
    <property type="project" value="TreeGrafter"/>
</dbReference>
<dbReference type="PANTHER" id="PTHR13832">
    <property type="entry name" value="PROTEIN PHOSPHATASE 2C"/>
    <property type="match status" value="1"/>
</dbReference>
<dbReference type="PANTHER" id="PTHR13832:SF792">
    <property type="entry name" value="GM14286P"/>
    <property type="match status" value="1"/>
</dbReference>
<dbReference type="InterPro" id="IPR015655">
    <property type="entry name" value="PP2C"/>
</dbReference>
<name>A0A9P8PG29_9ASCO</name>
<dbReference type="SUPFAM" id="SSF81606">
    <property type="entry name" value="PP2C-like"/>
    <property type="match status" value="1"/>
</dbReference>
<dbReference type="Proteomes" id="UP000769157">
    <property type="component" value="Unassembled WGS sequence"/>
</dbReference>
<dbReference type="EMBL" id="JAEUBE010000087">
    <property type="protein sequence ID" value="KAH3670617.1"/>
    <property type="molecule type" value="Genomic_DNA"/>
</dbReference>